<dbReference type="Proteomes" id="UP000472273">
    <property type="component" value="Unplaced"/>
</dbReference>
<dbReference type="PANTHER" id="PTHR24346:SF102">
    <property type="entry name" value="TESTIS-SPECIFIC SERINE_THREONINE-PROTEIN KINASE 1"/>
    <property type="match status" value="1"/>
</dbReference>
<dbReference type="Gene3D" id="3.30.200.20">
    <property type="entry name" value="Phosphorylase Kinase, domain 1"/>
    <property type="match status" value="1"/>
</dbReference>
<dbReference type="GO" id="GO:0005524">
    <property type="term" value="F:ATP binding"/>
    <property type="evidence" value="ECO:0007669"/>
    <property type="project" value="UniProtKB-UniRule"/>
</dbReference>
<dbReference type="Pfam" id="PF00069">
    <property type="entry name" value="Pkinase"/>
    <property type="match status" value="1"/>
</dbReference>
<keyword evidence="14" id="KW-0744">Spermatogenesis</keyword>
<dbReference type="SUPFAM" id="SSF56112">
    <property type="entry name" value="Protein kinase-like (PK-like)"/>
    <property type="match status" value="1"/>
</dbReference>
<evidence type="ECO:0000256" key="9">
    <source>
        <dbReference type="ARBA" id="ARBA00022741"/>
    </source>
</evidence>
<dbReference type="PROSITE" id="PS00107">
    <property type="entry name" value="PROTEIN_KINASE_ATP"/>
    <property type="match status" value="1"/>
</dbReference>
<keyword evidence="9 15" id="KW-0547">Nucleotide-binding</keyword>
<dbReference type="InterPro" id="IPR017441">
    <property type="entry name" value="Protein_kinase_ATP_BS"/>
</dbReference>
<reference evidence="17" key="1">
    <citation type="submission" date="2025-08" db="UniProtKB">
        <authorList>
            <consortium name="Ensembl"/>
        </authorList>
    </citation>
    <scope>IDENTIFICATION</scope>
</reference>
<evidence type="ECO:0000256" key="10">
    <source>
        <dbReference type="ARBA" id="ARBA00022777"/>
    </source>
</evidence>
<name>A0A670YHY7_PSETE</name>
<dbReference type="GO" id="GO:0050321">
    <property type="term" value="F:tau-protein kinase activity"/>
    <property type="evidence" value="ECO:0007669"/>
    <property type="project" value="TreeGrafter"/>
</dbReference>
<evidence type="ECO:0000256" key="2">
    <source>
        <dbReference type="ARBA" id="ARBA00006692"/>
    </source>
</evidence>
<dbReference type="GO" id="GO:0007283">
    <property type="term" value="P:spermatogenesis"/>
    <property type="evidence" value="ECO:0007669"/>
    <property type="project" value="UniProtKB-KW"/>
</dbReference>
<dbReference type="GO" id="GO:0030154">
    <property type="term" value="P:cell differentiation"/>
    <property type="evidence" value="ECO:0007669"/>
    <property type="project" value="UniProtKB-KW"/>
</dbReference>
<keyword evidence="11" id="KW-0221">Differentiation</keyword>
<evidence type="ECO:0000256" key="1">
    <source>
        <dbReference type="ARBA" id="ARBA00001946"/>
    </source>
</evidence>
<comment type="similarity">
    <text evidence="2">Belongs to the protein kinase superfamily. CAMK Ser/Thr protein kinase family.</text>
</comment>
<dbReference type="InterPro" id="IPR000719">
    <property type="entry name" value="Prot_kinase_dom"/>
</dbReference>
<feature type="binding site" evidence="15">
    <location>
        <position position="45"/>
    </location>
    <ligand>
        <name>ATP</name>
        <dbReference type="ChEBI" id="CHEBI:30616"/>
    </ligand>
</feature>
<keyword evidence="10" id="KW-0418">Kinase</keyword>
<evidence type="ECO:0000256" key="13">
    <source>
        <dbReference type="ARBA" id="ARBA00022842"/>
    </source>
</evidence>
<keyword evidence="12 15" id="KW-0067">ATP-binding</keyword>
<keyword evidence="13" id="KW-0460">Magnesium</keyword>
<sequence>MSRASKGDKLLSDLGYKLGQTLGEGSYSKVRVATSAKYKGPLAIKMVDRRRAPRDFVEKFLPRELSILRGIRHPHIVRVYEFIEVSSLSTAGNCFKRGSRGRKKKWNYVTVEKDFWDID</sequence>
<evidence type="ECO:0000313" key="18">
    <source>
        <dbReference type="Proteomes" id="UP000472273"/>
    </source>
</evidence>
<comment type="cofactor">
    <cofactor evidence="1">
        <name>Mg(2+)</name>
        <dbReference type="ChEBI" id="CHEBI:18420"/>
    </cofactor>
</comment>
<dbReference type="GO" id="GO:0046872">
    <property type="term" value="F:metal ion binding"/>
    <property type="evidence" value="ECO:0007669"/>
    <property type="project" value="UniProtKB-KW"/>
</dbReference>
<dbReference type="EC" id="2.7.11.1" evidence="3"/>
<dbReference type="GO" id="GO:0035556">
    <property type="term" value="P:intracellular signal transduction"/>
    <property type="evidence" value="ECO:0007669"/>
    <property type="project" value="TreeGrafter"/>
</dbReference>
<evidence type="ECO:0000256" key="5">
    <source>
        <dbReference type="ARBA" id="ARBA00022527"/>
    </source>
</evidence>
<keyword evidence="4" id="KW-0217">Developmental protein</keyword>
<keyword evidence="8" id="KW-0479">Metal-binding</keyword>
<evidence type="ECO:0000256" key="11">
    <source>
        <dbReference type="ARBA" id="ARBA00022782"/>
    </source>
</evidence>
<evidence type="ECO:0000256" key="6">
    <source>
        <dbReference type="ARBA" id="ARBA00022553"/>
    </source>
</evidence>
<dbReference type="InterPro" id="IPR011009">
    <property type="entry name" value="Kinase-like_dom_sf"/>
</dbReference>
<evidence type="ECO:0000256" key="8">
    <source>
        <dbReference type="ARBA" id="ARBA00022723"/>
    </source>
</evidence>
<evidence type="ECO:0000259" key="16">
    <source>
        <dbReference type="PROSITE" id="PS50011"/>
    </source>
</evidence>
<dbReference type="GO" id="GO:0000226">
    <property type="term" value="P:microtubule cytoskeleton organization"/>
    <property type="evidence" value="ECO:0007669"/>
    <property type="project" value="TreeGrafter"/>
</dbReference>
<evidence type="ECO:0000256" key="4">
    <source>
        <dbReference type="ARBA" id="ARBA00022473"/>
    </source>
</evidence>
<evidence type="ECO:0000313" key="17">
    <source>
        <dbReference type="Ensembl" id="ENSPTXP00000011520.1"/>
    </source>
</evidence>
<keyword evidence="6" id="KW-0597">Phosphoprotein</keyword>
<evidence type="ECO:0000256" key="3">
    <source>
        <dbReference type="ARBA" id="ARBA00012513"/>
    </source>
</evidence>
<dbReference type="AlphaFoldDB" id="A0A670YHY7"/>
<dbReference type="GeneTree" id="ENSGT00940000160464"/>
<dbReference type="Ensembl" id="ENSPTXT00000011893.1">
    <property type="protein sequence ID" value="ENSPTXP00000011520.1"/>
    <property type="gene ID" value="ENSPTXG00000008133.1"/>
</dbReference>
<proteinExistence type="inferred from homology"/>
<protein>
    <recommendedName>
        <fullName evidence="3">non-specific serine/threonine protein kinase</fullName>
        <ecNumber evidence="3">2.7.11.1</ecNumber>
    </recommendedName>
</protein>
<evidence type="ECO:0000256" key="7">
    <source>
        <dbReference type="ARBA" id="ARBA00022679"/>
    </source>
</evidence>
<reference evidence="17" key="2">
    <citation type="submission" date="2025-09" db="UniProtKB">
        <authorList>
            <consortium name="Ensembl"/>
        </authorList>
    </citation>
    <scope>IDENTIFICATION</scope>
</reference>
<feature type="domain" description="Protein kinase" evidence="16">
    <location>
        <begin position="16"/>
        <end position="119"/>
    </location>
</feature>
<keyword evidence="18" id="KW-1185">Reference proteome</keyword>
<organism evidence="17 18">
    <name type="scientific">Pseudonaja textilis</name>
    <name type="common">Eastern brown snake</name>
    <dbReference type="NCBI Taxonomy" id="8673"/>
    <lineage>
        <taxon>Eukaryota</taxon>
        <taxon>Metazoa</taxon>
        <taxon>Chordata</taxon>
        <taxon>Craniata</taxon>
        <taxon>Vertebrata</taxon>
        <taxon>Euteleostomi</taxon>
        <taxon>Lepidosauria</taxon>
        <taxon>Squamata</taxon>
        <taxon>Bifurcata</taxon>
        <taxon>Unidentata</taxon>
        <taxon>Episquamata</taxon>
        <taxon>Toxicofera</taxon>
        <taxon>Serpentes</taxon>
        <taxon>Colubroidea</taxon>
        <taxon>Elapidae</taxon>
        <taxon>Hydrophiinae</taxon>
        <taxon>Pseudonaja</taxon>
    </lineage>
</organism>
<evidence type="ECO:0000256" key="14">
    <source>
        <dbReference type="ARBA" id="ARBA00022871"/>
    </source>
</evidence>
<dbReference type="PROSITE" id="PS50011">
    <property type="entry name" value="PROTEIN_KINASE_DOM"/>
    <property type="match status" value="1"/>
</dbReference>
<evidence type="ECO:0000256" key="12">
    <source>
        <dbReference type="ARBA" id="ARBA00022840"/>
    </source>
</evidence>
<evidence type="ECO:0000256" key="15">
    <source>
        <dbReference type="PROSITE-ProRule" id="PRU10141"/>
    </source>
</evidence>
<dbReference type="GO" id="GO:0005737">
    <property type="term" value="C:cytoplasm"/>
    <property type="evidence" value="ECO:0007669"/>
    <property type="project" value="TreeGrafter"/>
</dbReference>
<accession>A0A670YHY7</accession>
<dbReference type="PANTHER" id="PTHR24346">
    <property type="entry name" value="MAP/MICROTUBULE AFFINITY-REGULATING KINASE"/>
    <property type="match status" value="1"/>
</dbReference>
<keyword evidence="7" id="KW-0808">Transferase</keyword>
<keyword evidence="5" id="KW-0723">Serine/threonine-protein kinase</keyword>